<accession>A0A3D9Z2J8</accession>
<evidence type="ECO:0000313" key="3">
    <source>
        <dbReference type="Proteomes" id="UP000256900"/>
    </source>
</evidence>
<dbReference type="Gene3D" id="2.160.20.10">
    <property type="entry name" value="Single-stranded right-handed beta-helix, Pectin lyase-like"/>
    <property type="match status" value="1"/>
</dbReference>
<evidence type="ECO:0000313" key="2">
    <source>
        <dbReference type="EMBL" id="REF89045.1"/>
    </source>
</evidence>
<dbReference type="Proteomes" id="UP000256900">
    <property type="component" value="Unassembled WGS sequence"/>
</dbReference>
<proteinExistence type="predicted"/>
<evidence type="ECO:0000259" key="1">
    <source>
        <dbReference type="Pfam" id="PF12708"/>
    </source>
</evidence>
<gene>
    <name evidence="2" type="ORF">DES32_0259</name>
</gene>
<keyword evidence="3" id="KW-1185">Reference proteome</keyword>
<dbReference type="OrthoDB" id="7521679at2"/>
<feature type="domain" description="Rhamnogalacturonase A/B/Epimerase-like pectate lyase" evidence="1">
    <location>
        <begin position="127"/>
        <end position="181"/>
    </location>
</feature>
<reference evidence="2 3" key="1">
    <citation type="submission" date="2018-08" db="EMBL/GenBank/DDBJ databases">
        <title>Genomic Encyclopedia of Type Strains, Phase IV (KMG-IV): sequencing the most valuable type-strain genomes for metagenomic binning, comparative biology and taxonomic classification.</title>
        <authorList>
            <person name="Goeker M."/>
        </authorList>
    </citation>
    <scope>NUCLEOTIDE SEQUENCE [LARGE SCALE GENOMIC DNA]</scope>
    <source>
        <strain evidence="2 3">BW863</strain>
    </source>
</reference>
<dbReference type="EMBL" id="QUMO01000001">
    <property type="protein sequence ID" value="REF89045.1"/>
    <property type="molecule type" value="Genomic_DNA"/>
</dbReference>
<dbReference type="GO" id="GO:0016829">
    <property type="term" value="F:lyase activity"/>
    <property type="evidence" value="ECO:0007669"/>
    <property type="project" value="UniProtKB-KW"/>
</dbReference>
<name>A0A3D9Z2J8_9HYPH</name>
<dbReference type="InterPro" id="IPR011050">
    <property type="entry name" value="Pectin_lyase_fold/virulence"/>
</dbReference>
<organism evidence="2 3">
    <name type="scientific">Methylovirgula ligni</name>
    <dbReference type="NCBI Taxonomy" id="569860"/>
    <lineage>
        <taxon>Bacteria</taxon>
        <taxon>Pseudomonadati</taxon>
        <taxon>Pseudomonadota</taxon>
        <taxon>Alphaproteobacteria</taxon>
        <taxon>Hyphomicrobiales</taxon>
        <taxon>Beijerinckiaceae</taxon>
        <taxon>Methylovirgula</taxon>
    </lineage>
</organism>
<protein>
    <submittedName>
        <fullName evidence="2">Pectate lyase-like protein</fullName>
    </submittedName>
</protein>
<dbReference type="SUPFAM" id="SSF51126">
    <property type="entry name" value="Pectin lyase-like"/>
    <property type="match status" value="1"/>
</dbReference>
<dbReference type="InterPro" id="IPR024535">
    <property type="entry name" value="RHGA/B-epi-like_pectate_lyase"/>
</dbReference>
<comment type="caution">
    <text evidence="2">The sequence shown here is derived from an EMBL/GenBank/DDBJ whole genome shotgun (WGS) entry which is preliminary data.</text>
</comment>
<dbReference type="InterPro" id="IPR012334">
    <property type="entry name" value="Pectin_lyas_fold"/>
</dbReference>
<dbReference type="RefSeq" id="WP_115834863.1">
    <property type="nucleotide sequence ID" value="NZ_CP025086.1"/>
</dbReference>
<dbReference type="Pfam" id="PF12708">
    <property type="entry name" value="Pect-lyase_RHGA_epim"/>
    <property type="match status" value="1"/>
</dbReference>
<sequence length="475" mass="50616">MRILDSGFLRRRHLLKFIFGGFVGSGTLALTQRTAAAADNPDPASQPLASQSRFATLSDLRTVEDPHDLADVDVIVLNHHTDDDRGGGTFRWAANSQAADDNGVYIKPDSVPEGQPGRFVRVFSGDINVCWFGARGDDEVDDSVALQAAIDWAEKRGGGVVRVPPGAYISNNVLLKNGVTLSSTAAAYGYAPSKILGSSLRCTHPGFCLDTDEKGVTAAAVTGINFRGGGPNLAAGGIRLQKASWCAIKVAQFDNFADEAIVITSGMACAIEDVLTTNVLLNRARPKLAGAITIGGTDHYLNRIEANTSLHALSGAPTQRTIAAFLIRDANHFISNCVGEISDVGFVVEGLYHRFTGTRGDRNFGEGFIINCKLTTFSSCTALDNNHDPKAEASGFLILGPSNTLASCIAACNRLPSLQLYGFDDHNPIGDVERDTLYAACRSSNHQIAAQRSVTAKNKELTFQDVATRTGTESH</sequence>
<keyword evidence="2" id="KW-0456">Lyase</keyword>
<dbReference type="AlphaFoldDB" id="A0A3D9Z2J8"/>